<dbReference type="RefSeq" id="WP_065283712.1">
    <property type="nucleotide sequence ID" value="NZ_CP016288.1"/>
</dbReference>
<evidence type="ECO:0000313" key="1">
    <source>
        <dbReference type="EMBL" id="ANP90217.1"/>
    </source>
</evidence>
<reference evidence="1 2" key="1">
    <citation type="submission" date="2016-06" db="EMBL/GenBank/DDBJ databases">
        <title>Microsymbionts genomes from the relict species Vavilovia formosa.</title>
        <authorList>
            <person name="Chirak E."/>
            <person name="Kimeklis A."/>
            <person name="Andronov E."/>
        </authorList>
    </citation>
    <scope>NUCLEOTIDE SEQUENCE [LARGE SCALE GENOMIC DNA]</scope>
    <source>
        <strain evidence="1 2">Vaf10</strain>
        <plasmid evidence="2">Plasmid unnamed7</plasmid>
    </source>
</reference>
<geneLocation type="plasmid" evidence="1 2">
    <name>unnamed7</name>
</geneLocation>
<sequence>MQLIEMIARSIERGFFERHAKLRHAAVKPLDAIHPQTSAGCENIRDGIARFPTAPNIVKIRCKTPKFLIYFDAGCVDRDG</sequence>
<gene>
    <name evidence="1" type="ORF">BA011_40600</name>
</gene>
<name>A0A1B1CKD4_RHILE</name>
<keyword evidence="1" id="KW-0614">Plasmid</keyword>
<proteinExistence type="predicted"/>
<evidence type="ECO:0000313" key="2">
    <source>
        <dbReference type="Proteomes" id="UP000092691"/>
    </source>
</evidence>
<dbReference type="Proteomes" id="UP000092691">
    <property type="component" value="Plasmid unnamed7"/>
</dbReference>
<protein>
    <submittedName>
        <fullName evidence="1">Uncharacterized protein</fullName>
    </submittedName>
</protein>
<dbReference type="EMBL" id="CP016288">
    <property type="protein sequence ID" value="ANP90217.1"/>
    <property type="molecule type" value="Genomic_DNA"/>
</dbReference>
<organism evidence="1 2">
    <name type="scientific">Rhizobium leguminosarum</name>
    <dbReference type="NCBI Taxonomy" id="384"/>
    <lineage>
        <taxon>Bacteria</taxon>
        <taxon>Pseudomonadati</taxon>
        <taxon>Pseudomonadota</taxon>
        <taxon>Alphaproteobacteria</taxon>
        <taxon>Hyphomicrobiales</taxon>
        <taxon>Rhizobiaceae</taxon>
        <taxon>Rhizobium/Agrobacterium group</taxon>
        <taxon>Rhizobium</taxon>
    </lineage>
</organism>
<dbReference type="AlphaFoldDB" id="A0A1B1CKD4"/>
<accession>A0A1B1CKD4</accession>